<organism evidence="4 5">
    <name type="scientific">Luteimonas terrae</name>
    <dbReference type="NCBI Taxonomy" id="1530191"/>
    <lineage>
        <taxon>Bacteria</taxon>
        <taxon>Pseudomonadati</taxon>
        <taxon>Pseudomonadota</taxon>
        <taxon>Gammaproteobacteria</taxon>
        <taxon>Lysobacterales</taxon>
        <taxon>Lysobacteraceae</taxon>
        <taxon>Luteimonas</taxon>
    </lineage>
</organism>
<accession>A0A4R5U6Y6</accession>
<keyword evidence="2" id="KW-0802">TPR repeat</keyword>
<feature type="transmembrane region" description="Helical" evidence="3">
    <location>
        <begin position="320"/>
        <end position="338"/>
    </location>
</feature>
<feature type="transmembrane region" description="Helical" evidence="3">
    <location>
        <begin position="130"/>
        <end position="151"/>
    </location>
</feature>
<feature type="transmembrane region" description="Helical" evidence="3">
    <location>
        <begin position="157"/>
        <end position="174"/>
    </location>
</feature>
<protein>
    <submittedName>
        <fullName evidence="4">Tetratricopeptide repeat protein</fullName>
    </submittedName>
</protein>
<feature type="transmembrane region" description="Helical" evidence="3">
    <location>
        <begin position="240"/>
        <end position="262"/>
    </location>
</feature>
<comment type="caution">
    <text evidence="4">The sequence shown here is derived from an EMBL/GenBank/DDBJ whole genome shotgun (WGS) entry which is preliminary data.</text>
</comment>
<evidence type="ECO:0000313" key="5">
    <source>
        <dbReference type="Proteomes" id="UP000295543"/>
    </source>
</evidence>
<feature type="transmembrane region" description="Helical" evidence="3">
    <location>
        <begin position="186"/>
        <end position="203"/>
    </location>
</feature>
<keyword evidence="1" id="KW-0677">Repeat</keyword>
<dbReference type="PANTHER" id="PTHR44227:SF3">
    <property type="entry name" value="PROTEIN O-MANNOSYL-TRANSFERASE TMTC4"/>
    <property type="match status" value="1"/>
</dbReference>
<dbReference type="AlphaFoldDB" id="A0A4R5U6Y6"/>
<name>A0A4R5U6Y6_9GAMM</name>
<dbReference type="PANTHER" id="PTHR44227">
    <property type="match status" value="1"/>
</dbReference>
<dbReference type="Proteomes" id="UP000295543">
    <property type="component" value="Unassembled WGS sequence"/>
</dbReference>
<feature type="transmembrane region" description="Helical" evidence="3">
    <location>
        <begin position="209"/>
        <end position="228"/>
    </location>
</feature>
<dbReference type="Gene3D" id="1.25.40.10">
    <property type="entry name" value="Tetratricopeptide repeat domain"/>
    <property type="match status" value="1"/>
</dbReference>
<evidence type="ECO:0000256" key="1">
    <source>
        <dbReference type="ARBA" id="ARBA00022737"/>
    </source>
</evidence>
<feature type="transmembrane region" description="Helical" evidence="3">
    <location>
        <begin position="12"/>
        <end position="30"/>
    </location>
</feature>
<dbReference type="GO" id="GO:0030968">
    <property type="term" value="P:endoplasmic reticulum unfolded protein response"/>
    <property type="evidence" value="ECO:0007669"/>
    <property type="project" value="TreeGrafter"/>
</dbReference>
<dbReference type="InterPro" id="IPR052346">
    <property type="entry name" value="O-mannosyl-transferase_TMTC"/>
</dbReference>
<evidence type="ECO:0000256" key="2">
    <source>
        <dbReference type="ARBA" id="ARBA00022803"/>
    </source>
</evidence>
<feature type="transmembrane region" description="Helical" evidence="3">
    <location>
        <begin position="100"/>
        <end position="118"/>
    </location>
</feature>
<evidence type="ECO:0000313" key="4">
    <source>
        <dbReference type="EMBL" id="TDK30054.1"/>
    </source>
</evidence>
<dbReference type="GO" id="GO:0000030">
    <property type="term" value="F:mannosyltransferase activity"/>
    <property type="evidence" value="ECO:0007669"/>
    <property type="project" value="TreeGrafter"/>
</dbReference>
<gene>
    <name evidence="4" type="ORF">E2F49_12725</name>
</gene>
<feature type="transmembrane region" description="Helical" evidence="3">
    <location>
        <begin position="414"/>
        <end position="433"/>
    </location>
</feature>
<dbReference type="GO" id="GO:0035269">
    <property type="term" value="P:protein O-linked glycosylation via mannose"/>
    <property type="evidence" value="ECO:0007669"/>
    <property type="project" value="TreeGrafter"/>
</dbReference>
<keyword evidence="3" id="KW-0472">Membrane</keyword>
<evidence type="ECO:0000256" key="3">
    <source>
        <dbReference type="SAM" id="Phobius"/>
    </source>
</evidence>
<proteinExistence type="predicted"/>
<sequence>MQQISSTRREWLLHGLALPALLLLAWLVYLPGLHGGFLFDDFANLPTLGAYGPVDNWTTFLYYITSGTADPTGRPLSLLTFLIDARDWPADPYPFKRTNVLVHLLNGALLYGLLFAWGRLLRVTNRQAAVAAWFSTALWLLHPLLVSTTLYIVQREAMLPATFTILGLAGWTWGRVMMARGLSLRGGLTAVGSLGICTALAVLSKANGALLPLLAWLIEGLLLAPRLIAHDAKSRNHLQIARISALVLPTLLIVAYLGKFLIDGLVHGAPPHRPWTASERLLTEGRVLWDYLRLLWLPQPYSAGLFNDAFPLSTSLLQPWTTLASFAAIACLAGLCVAGRHRFGLWPLAVLFFLLGHLMETGVLLLEIYYEHRNYLPSLLLFWPLAMWVATGDWRGHAIASHHTSASPRKRTRIARAFLLVGLPALLAGLTLMRASLWGNMDDQAEMWARTNPDSPRAQAYAAQMQLARGDAEGAISRVETLLAQRPDEIQLALNLVGAKCEIGQLTQHDLDRAKLALKQTTVLQRMGYEWFARSVPVAAQGDACPPLDLRQLADMLDSARANPRVQNIPGRQQDLDNIAGLIALADGNPKLAKTLFDRAYLAEPRTAVALAQAAALANNRQINLAMQHLELAEESPPRMRRDLSMPAFHDRLLFWYWREELSILREALSEECQRMSSCAASSIID</sequence>
<keyword evidence="5" id="KW-1185">Reference proteome</keyword>
<dbReference type="RefSeq" id="WP_133394240.1">
    <property type="nucleotide sequence ID" value="NZ_SMTG01000005.1"/>
</dbReference>
<reference evidence="4 5" key="1">
    <citation type="submission" date="2019-03" db="EMBL/GenBank/DDBJ databases">
        <title>Luteimonas zhaokaii sp.nov., isolated from the rectal contents of Plateau pika in Yushu, Qinghai Province, China.</title>
        <authorList>
            <person name="Zhang G."/>
        </authorList>
    </citation>
    <scope>NUCLEOTIDE SEQUENCE [LARGE SCALE GENOMIC DNA]</scope>
    <source>
        <strain evidence="4 5">THG-MD21</strain>
    </source>
</reference>
<dbReference type="InterPro" id="IPR011990">
    <property type="entry name" value="TPR-like_helical_dom_sf"/>
</dbReference>
<dbReference type="EMBL" id="SMTG01000005">
    <property type="protein sequence ID" value="TDK30054.1"/>
    <property type="molecule type" value="Genomic_DNA"/>
</dbReference>
<keyword evidence="3" id="KW-0812">Transmembrane</keyword>
<dbReference type="OrthoDB" id="8566379at2"/>
<feature type="transmembrane region" description="Helical" evidence="3">
    <location>
        <begin position="375"/>
        <end position="394"/>
    </location>
</feature>
<keyword evidence="3" id="KW-1133">Transmembrane helix</keyword>
<feature type="transmembrane region" description="Helical" evidence="3">
    <location>
        <begin position="345"/>
        <end position="369"/>
    </location>
</feature>